<dbReference type="Proteomes" id="UP000694407">
    <property type="component" value="Unplaced"/>
</dbReference>
<proteinExistence type="predicted"/>
<reference evidence="2" key="2">
    <citation type="submission" date="2025-09" db="UniProtKB">
        <authorList>
            <consortium name="Ensembl"/>
        </authorList>
    </citation>
    <scope>IDENTIFICATION</scope>
</reference>
<reference evidence="2" key="1">
    <citation type="submission" date="2025-08" db="UniProtKB">
        <authorList>
            <consortium name="Ensembl"/>
        </authorList>
    </citation>
    <scope>IDENTIFICATION</scope>
</reference>
<dbReference type="AlphaFoldDB" id="A0A8C5ZJL9"/>
<evidence type="ECO:0000313" key="2">
    <source>
        <dbReference type="Ensembl" id="ENSMMMP00000014748.1"/>
    </source>
</evidence>
<organism evidence="2 3">
    <name type="scientific">Marmota marmota marmota</name>
    <name type="common">Alpine marmot</name>
    <dbReference type="NCBI Taxonomy" id="9994"/>
    <lineage>
        <taxon>Eukaryota</taxon>
        <taxon>Metazoa</taxon>
        <taxon>Chordata</taxon>
        <taxon>Craniata</taxon>
        <taxon>Vertebrata</taxon>
        <taxon>Euteleostomi</taxon>
        <taxon>Mammalia</taxon>
        <taxon>Eutheria</taxon>
        <taxon>Euarchontoglires</taxon>
        <taxon>Glires</taxon>
        <taxon>Rodentia</taxon>
        <taxon>Sciuromorpha</taxon>
        <taxon>Sciuridae</taxon>
        <taxon>Xerinae</taxon>
        <taxon>Marmotini</taxon>
        <taxon>Marmota</taxon>
    </lineage>
</organism>
<protein>
    <submittedName>
        <fullName evidence="2">Uncharacterized protein</fullName>
    </submittedName>
</protein>
<evidence type="ECO:0000256" key="1">
    <source>
        <dbReference type="SAM" id="SignalP"/>
    </source>
</evidence>
<accession>A0A8C5ZJL9</accession>
<keyword evidence="3" id="KW-1185">Reference proteome</keyword>
<feature type="signal peptide" evidence="1">
    <location>
        <begin position="1"/>
        <end position="21"/>
    </location>
</feature>
<dbReference type="Ensembl" id="ENSMMMT00000016814.1">
    <property type="protein sequence ID" value="ENSMMMP00000014748.1"/>
    <property type="gene ID" value="ENSMMMG00000013138.1"/>
</dbReference>
<sequence length="215" mass="23980">MGHTSHHLLKSSLCLWGEILAQVMGHHNHNHITHLEVLRIHMQLVTVQLTETCKGALEVVEVFQAITKGINHLLAMCLHFSIAHNSRCRGQVPKGVKEPLGPWVDNQQPEGGLSTNICCIHLAPGSTNGILLPITQMHHCVFWGGCYDLPKISLEYLCFCDMSLWFLKILLRNVCLDCCVQCPEKEHMDIPGPLTLDAVGTNEGQLIVNVSWQNL</sequence>
<evidence type="ECO:0000313" key="3">
    <source>
        <dbReference type="Proteomes" id="UP000694407"/>
    </source>
</evidence>
<feature type="chain" id="PRO_5034675574" evidence="1">
    <location>
        <begin position="22"/>
        <end position="215"/>
    </location>
</feature>
<name>A0A8C5ZJL9_MARMA</name>
<dbReference type="GeneTree" id="ENSGT00390000010849"/>
<keyword evidence="1" id="KW-0732">Signal</keyword>